<keyword evidence="10" id="KW-1185">Reference proteome</keyword>
<sequence>MFETQTDIAAAKKSWSIAIGTIVVTSCGLIAAVALVVANDAALVLRAIARVGWGIAVIVAIRAGIMGLTGVAWGCLVRPLVQRGFGLFVFLRWVREAINVLLPVASFGGDLIGARLLTFWGVAGGLAGASILVDLLIQAFAQFLFTVAGVGLLVADGRAGAMAQWLATGLLIAAAALVGFYVAQRLRLFDLVERGMLAVLRWSKASFGSEIRLHDNLQRIHANRMAMLSALFAHLAAWLCGVAEVWIALTCMGAEPTLAQALVLESIGQAVRDAAFPVPGAIGVQEGGFLLLGHIYGLPAEIALALSLVKRVPDVALGLPGLLAWHLTETRRLLLRRRVGAVSADVTGSRVHSEVRFADERPTGSTIDIQVKPALTVSLPPDRTSGGSKPVNSWNEWDPLEEVIVGRPDAAVIPPYHVTVTANVPGFTARLHRLFAGRHYPKWIFDQAQKEFDAFVRLLEGEGVMVRRPDVVDHRARFRTPCRSSRGICVSCPRDGYLVIGDEIIETPMCWRSRYFEGEAYRALFEEYFRNGARWVAAPRPQLTDELFDYRYGIPQTAEPLRYIVTEFEPLFDAADFARCGRDLFVTRSNVTNRAGIEWLRRHLGDGFHIHEIETRCRQPMHIDSCLSPLCPGKVLVNPDYIDVDRLPPILKRWDVLVAPRPDPVPGVMSKVSMCSPWTSVNTLMLDEKRVIVDASQVSLIKAFRTWGFEPIPCAFISYGPFGGTFHCATLDVRRRGTLQSYF</sequence>
<evidence type="ECO:0000256" key="3">
    <source>
        <dbReference type="ARBA" id="ARBA00022475"/>
    </source>
</evidence>
<feature type="transmembrane region" description="Helical" evidence="8">
    <location>
        <begin position="15"/>
        <end position="39"/>
    </location>
</feature>
<keyword evidence="4" id="KW-0808">Transferase</keyword>
<accession>A0ABS8KFT9</accession>
<feature type="transmembrane region" description="Helical" evidence="8">
    <location>
        <begin position="226"/>
        <end position="249"/>
    </location>
</feature>
<feature type="transmembrane region" description="Helical" evidence="8">
    <location>
        <begin position="161"/>
        <end position="183"/>
    </location>
</feature>
<keyword evidence="7 8" id="KW-0472">Membrane</keyword>
<dbReference type="InterPro" id="IPR033195">
    <property type="entry name" value="AmidinoTrfase"/>
</dbReference>
<dbReference type="Proteomes" id="UP001430614">
    <property type="component" value="Unassembled WGS sequence"/>
</dbReference>
<evidence type="ECO:0000256" key="6">
    <source>
        <dbReference type="ARBA" id="ARBA00022989"/>
    </source>
</evidence>
<keyword evidence="3" id="KW-1003">Cell membrane</keyword>
<dbReference type="SUPFAM" id="SSF55909">
    <property type="entry name" value="Pentein"/>
    <property type="match status" value="1"/>
</dbReference>
<feature type="transmembrane region" description="Helical" evidence="8">
    <location>
        <begin position="51"/>
        <end position="73"/>
    </location>
</feature>
<dbReference type="Pfam" id="PF03706">
    <property type="entry name" value="LPG_synthase_TM"/>
    <property type="match status" value="1"/>
</dbReference>
<evidence type="ECO:0000256" key="8">
    <source>
        <dbReference type="SAM" id="Phobius"/>
    </source>
</evidence>
<dbReference type="RefSeq" id="WP_230562401.1">
    <property type="nucleotide sequence ID" value="NZ_JAJITC010000008.1"/>
</dbReference>
<protein>
    <submittedName>
        <fullName evidence="9">Lysylphosphatidylglycerol synthase domain-containing protein</fullName>
    </submittedName>
</protein>
<dbReference type="EMBL" id="JAJITC010000008">
    <property type="protein sequence ID" value="MCC8403555.1"/>
    <property type="molecule type" value="Genomic_DNA"/>
</dbReference>
<dbReference type="Gene3D" id="3.75.10.10">
    <property type="entry name" value="L-arginine/glycine Amidinotransferase, Chain A"/>
    <property type="match status" value="1"/>
</dbReference>
<comment type="caution">
    <text evidence="9">The sequence shown here is derived from an EMBL/GenBank/DDBJ whole genome shotgun (WGS) entry which is preliminary data.</text>
</comment>
<keyword evidence="5 8" id="KW-0812">Transmembrane</keyword>
<evidence type="ECO:0000313" key="9">
    <source>
        <dbReference type="EMBL" id="MCC8403555.1"/>
    </source>
</evidence>
<dbReference type="PANTHER" id="PTHR10488:SF1">
    <property type="entry name" value="GLYCINE AMIDINOTRANSFERASE, MITOCHONDRIAL"/>
    <property type="match status" value="1"/>
</dbReference>
<feature type="transmembrane region" description="Helical" evidence="8">
    <location>
        <begin position="117"/>
        <end position="141"/>
    </location>
</feature>
<organism evidence="9 10">
    <name type="scientific">Paraburkholderia translucens</name>
    <dbReference type="NCBI Taxonomy" id="2886945"/>
    <lineage>
        <taxon>Bacteria</taxon>
        <taxon>Pseudomonadati</taxon>
        <taxon>Pseudomonadota</taxon>
        <taxon>Betaproteobacteria</taxon>
        <taxon>Burkholderiales</taxon>
        <taxon>Burkholderiaceae</taxon>
        <taxon>Paraburkholderia</taxon>
    </lineage>
</organism>
<comment type="subcellular location">
    <subcellularLocation>
        <location evidence="1">Cell membrane</location>
        <topology evidence="1">Multi-pass membrane protein</topology>
    </subcellularLocation>
</comment>
<reference evidence="9 10" key="1">
    <citation type="submission" date="2021-11" db="EMBL/GenBank/DDBJ databases">
        <authorList>
            <person name="Oh E.-T."/>
            <person name="Kim S.-B."/>
        </authorList>
    </citation>
    <scope>NUCLEOTIDE SEQUENCE [LARGE SCALE GENOMIC DNA]</scope>
    <source>
        <strain evidence="9 10">MMS20-SJTN17</strain>
    </source>
</reference>
<dbReference type="PANTHER" id="PTHR10488">
    <property type="entry name" value="GLYCINE AMIDINOTRANSFERASE, MITOCHONDRIAL"/>
    <property type="match status" value="1"/>
</dbReference>
<keyword evidence="6 8" id="KW-1133">Transmembrane helix</keyword>
<evidence type="ECO:0000313" key="10">
    <source>
        <dbReference type="Proteomes" id="UP001430614"/>
    </source>
</evidence>
<evidence type="ECO:0000256" key="4">
    <source>
        <dbReference type="ARBA" id="ARBA00022679"/>
    </source>
</evidence>
<evidence type="ECO:0000256" key="5">
    <source>
        <dbReference type="ARBA" id="ARBA00022692"/>
    </source>
</evidence>
<comment type="similarity">
    <text evidence="2">Belongs to the amidinotransferase family.</text>
</comment>
<name>A0ABS8KFT9_9BURK</name>
<dbReference type="InterPro" id="IPR022791">
    <property type="entry name" value="L-PG_synthase/AglD"/>
</dbReference>
<evidence type="ECO:0000256" key="7">
    <source>
        <dbReference type="ARBA" id="ARBA00023136"/>
    </source>
</evidence>
<dbReference type="NCBIfam" id="TIGR03476">
    <property type="entry name" value="HpnL"/>
    <property type="match status" value="1"/>
</dbReference>
<proteinExistence type="inferred from homology"/>
<evidence type="ECO:0000256" key="1">
    <source>
        <dbReference type="ARBA" id="ARBA00004651"/>
    </source>
</evidence>
<gene>
    <name evidence="9" type="ORF">LJ655_16935</name>
</gene>
<evidence type="ECO:0000256" key="2">
    <source>
        <dbReference type="ARBA" id="ARBA00006943"/>
    </source>
</evidence>